<reference evidence="1 2" key="2">
    <citation type="journal article" date="2016" name="Int. J. Syst. Evol. Microbiol.">
        <title>Flavisolibacter tropicus sp. nov., isolated from tropical soil.</title>
        <authorList>
            <person name="Lee J.J."/>
            <person name="Kang M.S."/>
            <person name="Kim G.S."/>
            <person name="Lee C.S."/>
            <person name="Lim S."/>
            <person name="Lee J."/>
            <person name="Roh S.H."/>
            <person name="Kang H."/>
            <person name="Ha J.M."/>
            <person name="Bae S."/>
            <person name="Jung H.Y."/>
            <person name="Kim M.K."/>
        </authorList>
    </citation>
    <scope>NUCLEOTIDE SEQUENCE [LARGE SCALE GENOMIC DNA]</scope>
    <source>
        <strain evidence="1 2">LCS9</strain>
    </source>
</reference>
<protein>
    <recommendedName>
        <fullName evidence="3">SH3b domain-containing protein</fullName>
    </recommendedName>
</protein>
<accession>A0A172TRD4</accession>
<organism evidence="1 2">
    <name type="scientific">Flavisolibacter tropicus</name>
    <dbReference type="NCBI Taxonomy" id="1492898"/>
    <lineage>
        <taxon>Bacteria</taxon>
        <taxon>Pseudomonadati</taxon>
        <taxon>Bacteroidota</taxon>
        <taxon>Chitinophagia</taxon>
        <taxon>Chitinophagales</taxon>
        <taxon>Chitinophagaceae</taxon>
        <taxon>Flavisolibacter</taxon>
    </lineage>
</organism>
<reference evidence="2" key="1">
    <citation type="submission" date="2015-01" db="EMBL/GenBank/DDBJ databases">
        <title>Flavisolibacter sp./LCS9/ whole genome sequencing.</title>
        <authorList>
            <person name="Kim M.K."/>
            <person name="Srinivasan S."/>
            <person name="Lee J.-J."/>
        </authorList>
    </citation>
    <scope>NUCLEOTIDE SEQUENCE [LARGE SCALE GENOMIC DNA]</scope>
    <source>
        <strain evidence="2">LCS9</strain>
    </source>
</reference>
<keyword evidence="2" id="KW-1185">Reference proteome</keyword>
<gene>
    <name evidence="1" type="ORF">SY85_02795</name>
</gene>
<dbReference type="Proteomes" id="UP000077177">
    <property type="component" value="Chromosome"/>
</dbReference>
<evidence type="ECO:0000313" key="2">
    <source>
        <dbReference type="Proteomes" id="UP000077177"/>
    </source>
</evidence>
<dbReference type="EMBL" id="CP011390">
    <property type="protein sequence ID" value="ANE49590.1"/>
    <property type="molecule type" value="Genomic_DNA"/>
</dbReference>
<sequence>MASEFQFLISVMKTIILLCIALVASFYSFAQDKDVYIPLYTPLSGDQYVYADTAFVRSSPALNATINDTLFVGDNITITSNEKETSTIKGIWAQWSKVHYQKGGKFRDGYIWAGLLTFNPMRRGETQFVYGLERVIESKRDGVELKDYIIGLKVVVNKQKVASYKFKLEDSESARATMARVSTNKGLPNIKNIIALTFSGEACAIPTLTYRFGWTGEKLYQLPLETDMVDAGTVYYDEQFIFPSDKSGLADRIIMKIETGEATDKMDKKGNPIYKTTHERKVYKWDGYKVTPG</sequence>
<name>A0A172TRD4_9BACT</name>
<evidence type="ECO:0000313" key="1">
    <source>
        <dbReference type="EMBL" id="ANE49590.1"/>
    </source>
</evidence>
<proteinExistence type="predicted"/>
<dbReference type="Gene3D" id="2.30.30.40">
    <property type="entry name" value="SH3 Domains"/>
    <property type="match status" value="1"/>
</dbReference>
<evidence type="ECO:0008006" key="3">
    <source>
        <dbReference type="Google" id="ProtNLM"/>
    </source>
</evidence>
<dbReference type="AlphaFoldDB" id="A0A172TRD4"/>
<dbReference type="KEGG" id="fla:SY85_02795"/>